<dbReference type="Gene3D" id="2.90.10.10">
    <property type="entry name" value="Bulb-type lectin domain"/>
    <property type="match status" value="1"/>
</dbReference>
<feature type="domain" description="Bulb-type lectin" evidence="9">
    <location>
        <begin position="24"/>
        <end position="148"/>
    </location>
</feature>
<dbReference type="EMBL" id="BQKI01000079">
    <property type="protein sequence ID" value="GJN26327.1"/>
    <property type="molecule type" value="Genomic_DNA"/>
</dbReference>
<dbReference type="InterPro" id="IPR000858">
    <property type="entry name" value="S_locus_glycoprot_dom"/>
</dbReference>
<keyword evidence="11" id="KW-1185">Reference proteome</keyword>
<feature type="chain" id="PRO_5043596193" description="non-specific serine/threonine protein kinase" evidence="8">
    <location>
        <begin position="24"/>
        <end position="271"/>
    </location>
</feature>
<keyword evidence="3 8" id="KW-0732">Signal</keyword>
<evidence type="ECO:0000256" key="4">
    <source>
        <dbReference type="ARBA" id="ARBA00023157"/>
    </source>
</evidence>
<evidence type="ECO:0000256" key="5">
    <source>
        <dbReference type="ARBA" id="ARBA00023170"/>
    </source>
</evidence>
<dbReference type="Pfam" id="PF00954">
    <property type="entry name" value="S_locus_glycop"/>
    <property type="match status" value="1"/>
</dbReference>
<evidence type="ECO:0000256" key="2">
    <source>
        <dbReference type="ARBA" id="ARBA00012513"/>
    </source>
</evidence>
<evidence type="ECO:0000256" key="6">
    <source>
        <dbReference type="ARBA" id="ARBA00047899"/>
    </source>
</evidence>
<evidence type="ECO:0000313" key="10">
    <source>
        <dbReference type="EMBL" id="GJN26327.1"/>
    </source>
</evidence>
<protein>
    <recommendedName>
        <fullName evidence="2">non-specific serine/threonine protein kinase</fullName>
        <ecNumber evidence="2">2.7.11.1</ecNumber>
    </recommendedName>
</protein>
<dbReference type="SUPFAM" id="SSF51110">
    <property type="entry name" value="alpha-D-mannose-specific plant lectins"/>
    <property type="match status" value="1"/>
</dbReference>
<keyword evidence="5" id="KW-0675">Receptor</keyword>
<dbReference type="GO" id="GO:0051707">
    <property type="term" value="P:response to other organism"/>
    <property type="evidence" value="ECO:0007669"/>
    <property type="project" value="UniProtKB-ARBA"/>
</dbReference>
<dbReference type="InterPro" id="IPR001480">
    <property type="entry name" value="Bulb-type_lectin_dom"/>
</dbReference>
<comment type="catalytic activity">
    <reaction evidence="7">
        <text>L-seryl-[protein] + ATP = O-phospho-L-seryl-[protein] + ADP + H(+)</text>
        <dbReference type="Rhea" id="RHEA:17989"/>
        <dbReference type="Rhea" id="RHEA-COMP:9863"/>
        <dbReference type="Rhea" id="RHEA-COMP:11604"/>
        <dbReference type="ChEBI" id="CHEBI:15378"/>
        <dbReference type="ChEBI" id="CHEBI:29999"/>
        <dbReference type="ChEBI" id="CHEBI:30616"/>
        <dbReference type="ChEBI" id="CHEBI:83421"/>
        <dbReference type="ChEBI" id="CHEBI:456216"/>
        <dbReference type="EC" id="2.7.11.1"/>
    </reaction>
</comment>
<dbReference type="Proteomes" id="UP001054889">
    <property type="component" value="Unassembled WGS sequence"/>
</dbReference>
<evidence type="ECO:0000256" key="1">
    <source>
        <dbReference type="ARBA" id="ARBA00004479"/>
    </source>
</evidence>
<comment type="catalytic activity">
    <reaction evidence="6">
        <text>L-threonyl-[protein] + ATP = O-phospho-L-threonyl-[protein] + ADP + H(+)</text>
        <dbReference type="Rhea" id="RHEA:46608"/>
        <dbReference type="Rhea" id="RHEA-COMP:11060"/>
        <dbReference type="Rhea" id="RHEA-COMP:11605"/>
        <dbReference type="ChEBI" id="CHEBI:15378"/>
        <dbReference type="ChEBI" id="CHEBI:30013"/>
        <dbReference type="ChEBI" id="CHEBI:30616"/>
        <dbReference type="ChEBI" id="CHEBI:61977"/>
        <dbReference type="ChEBI" id="CHEBI:456216"/>
        <dbReference type="EC" id="2.7.11.1"/>
    </reaction>
</comment>
<comment type="caution">
    <text evidence="10">The sequence shown here is derived from an EMBL/GenBank/DDBJ whole genome shotgun (WGS) entry which is preliminary data.</text>
</comment>
<dbReference type="InterPro" id="IPR036426">
    <property type="entry name" value="Bulb-type_lectin_dom_sf"/>
</dbReference>
<keyword evidence="4" id="KW-1015">Disulfide bond</keyword>
<dbReference type="AlphaFoldDB" id="A0AAV5EU22"/>
<sequence>MDMGKKAYVPVFVLFFLSSVCQSDDRLTQVKPLYPGDTLITEGGDFALGFFSPTSSNNSLYIGIWYHNIPERTVVWVANRHKPITTPSAHLVITNSSELVLSDAKGHTVWTTVNDATAGGAGAVVVLLNSGNFVLRSASGIEVWQSFDHPTDTILPNMRFLWSYRKQAAGQLIAWKGPDDPSNDGKFYYTYSVSDSSQYTRISLDYSGRMRILSWNNNTLSWTVIAENGNGCERYASCGPFGYCDLTGAVPACRCPNGFEFVDGLNFSRGC</sequence>
<dbReference type="EC" id="2.7.11.1" evidence="2"/>
<evidence type="ECO:0000256" key="8">
    <source>
        <dbReference type="SAM" id="SignalP"/>
    </source>
</evidence>
<evidence type="ECO:0000256" key="7">
    <source>
        <dbReference type="ARBA" id="ARBA00048679"/>
    </source>
</evidence>
<dbReference type="PANTHER" id="PTHR32444:SF142">
    <property type="entry name" value="RECEPTOR-LIKE SERINE_THREONINE-PROTEIN KINASE"/>
    <property type="match status" value="1"/>
</dbReference>
<dbReference type="GO" id="GO:0048544">
    <property type="term" value="P:recognition of pollen"/>
    <property type="evidence" value="ECO:0007669"/>
    <property type="project" value="InterPro"/>
</dbReference>
<comment type="subcellular location">
    <subcellularLocation>
        <location evidence="1">Membrane</location>
        <topology evidence="1">Single-pass type I membrane protein</topology>
    </subcellularLocation>
</comment>
<dbReference type="Pfam" id="PF01453">
    <property type="entry name" value="B_lectin"/>
    <property type="match status" value="1"/>
</dbReference>
<evidence type="ECO:0000259" key="9">
    <source>
        <dbReference type="PROSITE" id="PS50927"/>
    </source>
</evidence>
<dbReference type="PROSITE" id="PS50927">
    <property type="entry name" value="BULB_LECTIN"/>
    <property type="match status" value="1"/>
</dbReference>
<dbReference type="SMART" id="SM00108">
    <property type="entry name" value="B_lectin"/>
    <property type="match status" value="1"/>
</dbReference>
<dbReference type="PANTHER" id="PTHR32444">
    <property type="entry name" value="BULB-TYPE LECTIN DOMAIN-CONTAINING PROTEIN"/>
    <property type="match status" value="1"/>
</dbReference>
<dbReference type="GO" id="GO:0016020">
    <property type="term" value="C:membrane"/>
    <property type="evidence" value="ECO:0007669"/>
    <property type="project" value="UniProtKB-SubCell"/>
</dbReference>
<organism evidence="10 11">
    <name type="scientific">Eleusine coracana subsp. coracana</name>
    <dbReference type="NCBI Taxonomy" id="191504"/>
    <lineage>
        <taxon>Eukaryota</taxon>
        <taxon>Viridiplantae</taxon>
        <taxon>Streptophyta</taxon>
        <taxon>Embryophyta</taxon>
        <taxon>Tracheophyta</taxon>
        <taxon>Spermatophyta</taxon>
        <taxon>Magnoliopsida</taxon>
        <taxon>Liliopsida</taxon>
        <taxon>Poales</taxon>
        <taxon>Poaceae</taxon>
        <taxon>PACMAD clade</taxon>
        <taxon>Chloridoideae</taxon>
        <taxon>Cynodonteae</taxon>
        <taxon>Eleusininae</taxon>
        <taxon>Eleusine</taxon>
    </lineage>
</organism>
<accession>A0AAV5EU22</accession>
<name>A0AAV5EU22_ELECO</name>
<feature type="signal peptide" evidence="8">
    <location>
        <begin position="1"/>
        <end position="23"/>
    </location>
</feature>
<reference evidence="10" key="1">
    <citation type="journal article" date="2018" name="DNA Res.">
        <title>Multiple hybrid de novo genome assembly of finger millet, an orphan allotetraploid crop.</title>
        <authorList>
            <person name="Hatakeyama M."/>
            <person name="Aluri S."/>
            <person name="Balachadran M.T."/>
            <person name="Sivarajan S.R."/>
            <person name="Patrignani A."/>
            <person name="Gruter S."/>
            <person name="Poveda L."/>
            <person name="Shimizu-Inatsugi R."/>
            <person name="Baeten J."/>
            <person name="Francoijs K.J."/>
            <person name="Nataraja K.N."/>
            <person name="Reddy Y.A.N."/>
            <person name="Phadnis S."/>
            <person name="Ravikumar R.L."/>
            <person name="Schlapbach R."/>
            <person name="Sreeman S.M."/>
            <person name="Shimizu K.K."/>
        </authorList>
    </citation>
    <scope>NUCLEOTIDE SEQUENCE</scope>
</reference>
<evidence type="ECO:0000256" key="3">
    <source>
        <dbReference type="ARBA" id="ARBA00022729"/>
    </source>
</evidence>
<proteinExistence type="predicted"/>
<dbReference type="FunFam" id="2.90.10.10:FF:000014">
    <property type="entry name" value="Serine/threonine-protein kinase"/>
    <property type="match status" value="1"/>
</dbReference>
<dbReference type="GO" id="GO:0004674">
    <property type="term" value="F:protein serine/threonine kinase activity"/>
    <property type="evidence" value="ECO:0007669"/>
    <property type="project" value="UniProtKB-EC"/>
</dbReference>
<reference evidence="10" key="2">
    <citation type="submission" date="2021-12" db="EMBL/GenBank/DDBJ databases">
        <title>Resequencing data analysis of finger millet.</title>
        <authorList>
            <person name="Hatakeyama M."/>
            <person name="Aluri S."/>
            <person name="Balachadran M.T."/>
            <person name="Sivarajan S.R."/>
            <person name="Poveda L."/>
            <person name="Shimizu-Inatsugi R."/>
            <person name="Schlapbach R."/>
            <person name="Sreeman S.M."/>
            <person name="Shimizu K.K."/>
        </authorList>
    </citation>
    <scope>NUCLEOTIDE SEQUENCE</scope>
</reference>
<gene>
    <name evidence="10" type="primary">gb14250</name>
    <name evidence="10" type="ORF">PR202_gb14250</name>
</gene>
<dbReference type="CDD" id="cd00028">
    <property type="entry name" value="B_lectin"/>
    <property type="match status" value="1"/>
</dbReference>
<evidence type="ECO:0000313" key="11">
    <source>
        <dbReference type="Proteomes" id="UP001054889"/>
    </source>
</evidence>